<reference evidence="1 2" key="1">
    <citation type="submission" date="2024-11" db="EMBL/GenBank/DDBJ databases">
        <title>A near-complete genome assembly of Cinchona calisaya.</title>
        <authorList>
            <person name="Lian D.C."/>
            <person name="Zhao X.W."/>
            <person name="Wei L."/>
        </authorList>
    </citation>
    <scope>NUCLEOTIDE SEQUENCE [LARGE SCALE GENOMIC DNA]</scope>
    <source>
        <tissue evidence="1">Nenye</tissue>
    </source>
</reference>
<organism evidence="1 2">
    <name type="scientific">Cinchona calisaya</name>
    <dbReference type="NCBI Taxonomy" id="153742"/>
    <lineage>
        <taxon>Eukaryota</taxon>
        <taxon>Viridiplantae</taxon>
        <taxon>Streptophyta</taxon>
        <taxon>Embryophyta</taxon>
        <taxon>Tracheophyta</taxon>
        <taxon>Spermatophyta</taxon>
        <taxon>Magnoliopsida</taxon>
        <taxon>eudicotyledons</taxon>
        <taxon>Gunneridae</taxon>
        <taxon>Pentapetalae</taxon>
        <taxon>asterids</taxon>
        <taxon>lamiids</taxon>
        <taxon>Gentianales</taxon>
        <taxon>Rubiaceae</taxon>
        <taxon>Cinchonoideae</taxon>
        <taxon>Cinchoneae</taxon>
        <taxon>Cinchona</taxon>
    </lineage>
</organism>
<dbReference type="AlphaFoldDB" id="A0ABD2YH61"/>
<dbReference type="EMBL" id="JBJUIK010000013">
    <property type="protein sequence ID" value="KAL3506728.1"/>
    <property type="molecule type" value="Genomic_DNA"/>
</dbReference>
<comment type="caution">
    <text evidence="1">The sequence shown here is derived from an EMBL/GenBank/DDBJ whole genome shotgun (WGS) entry which is preliminary data.</text>
</comment>
<dbReference type="Proteomes" id="UP001630127">
    <property type="component" value="Unassembled WGS sequence"/>
</dbReference>
<accession>A0ABD2YH61</accession>
<evidence type="ECO:0000313" key="2">
    <source>
        <dbReference type="Proteomes" id="UP001630127"/>
    </source>
</evidence>
<sequence length="79" mass="8710">MKMLRRAAQFEECCGGICPWKCFSISDYEENKEGMHTDNMIDGSTEIIMNNSVAAVAHDNPFEILGTVDAPEASNIPTL</sequence>
<gene>
    <name evidence="1" type="ORF">ACH5RR_032110</name>
</gene>
<protein>
    <submittedName>
        <fullName evidence="1">Uncharacterized protein</fullName>
    </submittedName>
</protein>
<evidence type="ECO:0000313" key="1">
    <source>
        <dbReference type="EMBL" id="KAL3506728.1"/>
    </source>
</evidence>
<keyword evidence="2" id="KW-1185">Reference proteome</keyword>
<proteinExistence type="predicted"/>
<name>A0ABD2YH61_9GENT</name>